<name>A0A645CFZ8_9ZZZZ</name>
<evidence type="ECO:0000256" key="1">
    <source>
        <dbReference type="ARBA" id="ARBA00022679"/>
    </source>
</evidence>
<dbReference type="Pfam" id="PF12804">
    <property type="entry name" value="NTP_transf_3"/>
    <property type="match status" value="1"/>
</dbReference>
<feature type="compositionally biased region" description="Pro residues" evidence="2">
    <location>
        <begin position="220"/>
        <end position="230"/>
    </location>
</feature>
<dbReference type="GO" id="GO:0061603">
    <property type="term" value="F:molybdenum cofactor guanylyltransferase activity"/>
    <property type="evidence" value="ECO:0007669"/>
    <property type="project" value="UniProtKB-EC"/>
</dbReference>
<feature type="region of interest" description="Disordered" evidence="2">
    <location>
        <begin position="218"/>
        <end position="244"/>
    </location>
</feature>
<keyword evidence="1 4" id="KW-0808">Transferase</keyword>
<feature type="domain" description="MobA-like NTP transferase" evidence="3">
    <location>
        <begin position="9"/>
        <end position="168"/>
    </location>
</feature>
<dbReference type="InterPro" id="IPR025877">
    <property type="entry name" value="MobA-like_NTP_Trfase"/>
</dbReference>
<dbReference type="AlphaFoldDB" id="A0A645CFZ8"/>
<evidence type="ECO:0000313" key="4">
    <source>
        <dbReference type="EMBL" id="MPM75772.1"/>
    </source>
</evidence>
<keyword evidence="4" id="KW-0548">Nucleotidyltransferase</keyword>
<sequence>MDVVAYDTIILAGGRARRLDGISKPDVLLHGHRLLDYSLRATTAARRRVVVGPPTLTVPPDVLHTQEHPAHGGPVAGIDVGLAMLDRHRRSADRPDLPVLVLACDIPHVATALPRLLAAYQDPAIRPADGAFLVDPDGRAQWLAAVYRPEGLRRALAALAADAGIRDASVRRLTAHLDLRPVPVEGAEGTDIDTWADHARLDTLLTTAALTTAVRTPVAAPAPAPGPIPAPAGGSADPRPTMIT</sequence>
<evidence type="ECO:0000259" key="3">
    <source>
        <dbReference type="Pfam" id="PF12804"/>
    </source>
</evidence>
<evidence type="ECO:0000256" key="2">
    <source>
        <dbReference type="SAM" id="MobiDB-lite"/>
    </source>
</evidence>
<reference evidence="4" key="1">
    <citation type="submission" date="2019-08" db="EMBL/GenBank/DDBJ databases">
        <authorList>
            <person name="Kucharzyk K."/>
            <person name="Murdoch R.W."/>
            <person name="Higgins S."/>
            <person name="Loffler F."/>
        </authorList>
    </citation>
    <scope>NUCLEOTIDE SEQUENCE</scope>
</reference>
<protein>
    <submittedName>
        <fullName evidence="4">Molybdenum cofactor guanylyltransferase</fullName>
        <ecNumber evidence="4">2.7.7.77</ecNumber>
    </submittedName>
</protein>
<proteinExistence type="predicted"/>
<dbReference type="Gene3D" id="3.90.550.10">
    <property type="entry name" value="Spore Coat Polysaccharide Biosynthesis Protein SpsA, Chain A"/>
    <property type="match status" value="1"/>
</dbReference>
<organism evidence="4">
    <name type="scientific">bioreactor metagenome</name>
    <dbReference type="NCBI Taxonomy" id="1076179"/>
    <lineage>
        <taxon>unclassified sequences</taxon>
        <taxon>metagenomes</taxon>
        <taxon>ecological metagenomes</taxon>
    </lineage>
</organism>
<dbReference type="EC" id="2.7.7.77" evidence="4"/>
<gene>
    <name evidence="4" type="primary">mobA_23</name>
    <name evidence="4" type="ORF">SDC9_122766</name>
</gene>
<dbReference type="InterPro" id="IPR029044">
    <property type="entry name" value="Nucleotide-diphossugar_trans"/>
</dbReference>
<comment type="caution">
    <text evidence="4">The sequence shown here is derived from an EMBL/GenBank/DDBJ whole genome shotgun (WGS) entry which is preliminary data.</text>
</comment>
<dbReference type="SUPFAM" id="SSF53448">
    <property type="entry name" value="Nucleotide-diphospho-sugar transferases"/>
    <property type="match status" value="1"/>
</dbReference>
<dbReference type="PANTHER" id="PTHR19136:SF81">
    <property type="entry name" value="MOLYBDENUM COFACTOR GUANYLYLTRANSFERASE"/>
    <property type="match status" value="1"/>
</dbReference>
<dbReference type="EMBL" id="VSSQ01026848">
    <property type="protein sequence ID" value="MPM75772.1"/>
    <property type="molecule type" value="Genomic_DNA"/>
</dbReference>
<accession>A0A645CFZ8</accession>
<dbReference type="PANTHER" id="PTHR19136">
    <property type="entry name" value="MOLYBDENUM COFACTOR GUANYLYLTRANSFERASE"/>
    <property type="match status" value="1"/>
</dbReference>